<dbReference type="EMBL" id="JAVREI010000016">
    <property type="protein sequence ID" value="MDT0277823.1"/>
    <property type="molecule type" value="Genomic_DNA"/>
</dbReference>
<feature type="transmembrane region" description="Helical" evidence="1">
    <location>
        <begin position="126"/>
        <end position="144"/>
    </location>
</feature>
<proteinExistence type="predicted"/>
<keyword evidence="1" id="KW-1133">Transmembrane helix</keyword>
<comment type="caution">
    <text evidence="2">The sequence shown here is derived from an EMBL/GenBank/DDBJ whole genome shotgun (WGS) entry which is preliminary data.</text>
</comment>
<evidence type="ECO:0000256" key="1">
    <source>
        <dbReference type="SAM" id="Phobius"/>
    </source>
</evidence>
<feature type="transmembrane region" description="Helical" evidence="1">
    <location>
        <begin position="150"/>
        <end position="169"/>
    </location>
</feature>
<accession>A0ABU2KCB4</accession>
<sequence>MARDPDSGRGDAFRNWFQGLPRTTRRVVGAVALIGGLGLWYAFLFAVDSWSGESPGWADPLDGMVGGIVGVGGFLWLQSRRLGGLGKARKFERARRRGRLPDDADPAEWGPLLDQAHRFQRGARSFAVAFTMVTAVAVVAVSAWAGYDWVVVVVIALIGVALVAVLDLASRRQTLRIRRLQEQVQDLQGR</sequence>
<feature type="transmembrane region" description="Helical" evidence="1">
    <location>
        <begin position="27"/>
        <end position="45"/>
    </location>
</feature>
<keyword evidence="1" id="KW-0472">Membrane</keyword>
<gene>
    <name evidence="2" type="ORF">RM425_18135</name>
</gene>
<evidence type="ECO:0000313" key="3">
    <source>
        <dbReference type="Proteomes" id="UP001183222"/>
    </source>
</evidence>
<name>A0ABU2KCB4_9ACTN</name>
<feature type="transmembrane region" description="Helical" evidence="1">
    <location>
        <begin position="57"/>
        <end position="77"/>
    </location>
</feature>
<dbReference type="RefSeq" id="WP_311346623.1">
    <property type="nucleotide sequence ID" value="NZ_JAVREI010000016.1"/>
</dbReference>
<reference evidence="3" key="1">
    <citation type="submission" date="2023-07" db="EMBL/GenBank/DDBJ databases">
        <title>30 novel species of actinomycetes from the DSMZ collection.</title>
        <authorList>
            <person name="Nouioui I."/>
        </authorList>
    </citation>
    <scope>NUCLEOTIDE SEQUENCE [LARGE SCALE GENOMIC DNA]</scope>
    <source>
        <strain evidence="3">DSM 46792</strain>
    </source>
</reference>
<organism evidence="2 3">
    <name type="scientific">Blastococcus goldschmidtiae</name>
    <dbReference type="NCBI Taxonomy" id="3075546"/>
    <lineage>
        <taxon>Bacteria</taxon>
        <taxon>Bacillati</taxon>
        <taxon>Actinomycetota</taxon>
        <taxon>Actinomycetes</taxon>
        <taxon>Geodermatophilales</taxon>
        <taxon>Geodermatophilaceae</taxon>
        <taxon>Blastococcus</taxon>
    </lineage>
</organism>
<protein>
    <submittedName>
        <fullName evidence="2">Uncharacterized protein</fullName>
    </submittedName>
</protein>
<evidence type="ECO:0000313" key="2">
    <source>
        <dbReference type="EMBL" id="MDT0277823.1"/>
    </source>
</evidence>
<keyword evidence="1" id="KW-0812">Transmembrane</keyword>
<dbReference type="Proteomes" id="UP001183222">
    <property type="component" value="Unassembled WGS sequence"/>
</dbReference>
<keyword evidence="3" id="KW-1185">Reference proteome</keyword>